<reference evidence="1" key="1">
    <citation type="submission" date="2022-11" db="EMBL/GenBank/DDBJ databases">
        <authorList>
            <person name="Petersen C."/>
        </authorList>
    </citation>
    <scope>NUCLEOTIDE SEQUENCE</scope>
    <source>
        <strain evidence="1">IBT 30761</strain>
    </source>
</reference>
<accession>A0A9W9K9R8</accession>
<protein>
    <submittedName>
        <fullName evidence="1">Uncharacterized protein</fullName>
    </submittedName>
</protein>
<dbReference type="AlphaFoldDB" id="A0A9W9K9R8"/>
<reference evidence="1" key="2">
    <citation type="journal article" date="2023" name="IMA Fungus">
        <title>Comparative genomic study of the Penicillium genus elucidates a diverse pangenome and 15 lateral gene transfer events.</title>
        <authorList>
            <person name="Petersen C."/>
            <person name="Sorensen T."/>
            <person name="Nielsen M.R."/>
            <person name="Sondergaard T.E."/>
            <person name="Sorensen J.L."/>
            <person name="Fitzpatrick D.A."/>
            <person name="Frisvad J.C."/>
            <person name="Nielsen K.L."/>
        </authorList>
    </citation>
    <scope>NUCLEOTIDE SEQUENCE</scope>
    <source>
        <strain evidence="1">IBT 30761</strain>
    </source>
</reference>
<keyword evidence="2" id="KW-1185">Reference proteome</keyword>
<name>A0A9W9K9R8_9EURO</name>
<dbReference type="GeneID" id="81356813"/>
<gene>
    <name evidence="1" type="ORF">N7532_005340</name>
</gene>
<organism evidence="1 2">
    <name type="scientific">Penicillium argentinense</name>
    <dbReference type="NCBI Taxonomy" id="1131581"/>
    <lineage>
        <taxon>Eukaryota</taxon>
        <taxon>Fungi</taxon>
        <taxon>Dikarya</taxon>
        <taxon>Ascomycota</taxon>
        <taxon>Pezizomycotina</taxon>
        <taxon>Eurotiomycetes</taxon>
        <taxon>Eurotiomycetidae</taxon>
        <taxon>Eurotiales</taxon>
        <taxon>Aspergillaceae</taxon>
        <taxon>Penicillium</taxon>
    </lineage>
</organism>
<dbReference type="EMBL" id="JAPQKI010000005">
    <property type="protein sequence ID" value="KAJ5098339.1"/>
    <property type="molecule type" value="Genomic_DNA"/>
</dbReference>
<sequence>MGLDLSPWPTQGPYNTLGTEETSGYVVYRTSNFCHQRSAFSGFIDGLISQVKERLFSDYSPSTKDKQEIAEYILHLGIWPENSRVIVVDPAEFDPASLDSILAHFETWKISQEKPDGSAIHWKCIIYDEISKQAFQSSPSQKLGEESELGENGFLKVDDLNATTPASGYDDDNYDAFMGGERSDRTTFKLDTHKKEMEALSDSEDDEYDGFLGGSF</sequence>
<dbReference type="OrthoDB" id="6499973at2759"/>
<evidence type="ECO:0000313" key="2">
    <source>
        <dbReference type="Proteomes" id="UP001149074"/>
    </source>
</evidence>
<evidence type="ECO:0000313" key="1">
    <source>
        <dbReference type="EMBL" id="KAJ5098339.1"/>
    </source>
</evidence>
<dbReference type="RefSeq" id="XP_056473993.1">
    <property type="nucleotide sequence ID" value="XM_056617834.1"/>
</dbReference>
<dbReference type="Proteomes" id="UP001149074">
    <property type="component" value="Unassembled WGS sequence"/>
</dbReference>
<proteinExistence type="predicted"/>
<comment type="caution">
    <text evidence="1">The sequence shown here is derived from an EMBL/GenBank/DDBJ whole genome shotgun (WGS) entry which is preliminary data.</text>
</comment>